<evidence type="ECO:0000313" key="1">
    <source>
        <dbReference type="EMBL" id="GAP34657.1"/>
    </source>
</evidence>
<sequence length="125" mass="13874">MLDRPILVDVVPLRRLGVRRPDAELRAAAPVRGRLVLEDVRGQPIRRWAGPEVARLSAPGSAVYLLPCLDSAVIVRRRGREIVIAGTEEVELPGRRLATYRQAWWCRPAPATVDPRSLGRPGDVD</sequence>
<keyword evidence="2" id="KW-1185">Reference proteome</keyword>
<organism evidence="1 2">
    <name type="scientific">Piscinibacter sakaiensis</name>
    <name type="common">Ideonella sakaiensis</name>
    <dbReference type="NCBI Taxonomy" id="1547922"/>
    <lineage>
        <taxon>Bacteria</taxon>
        <taxon>Pseudomonadati</taxon>
        <taxon>Pseudomonadota</taxon>
        <taxon>Betaproteobacteria</taxon>
        <taxon>Burkholderiales</taxon>
        <taxon>Sphaerotilaceae</taxon>
        <taxon>Piscinibacter</taxon>
    </lineage>
</organism>
<comment type="caution">
    <text evidence="1">The sequence shown here is derived from an EMBL/GenBank/DDBJ whole genome shotgun (WGS) entry which is preliminary data.</text>
</comment>
<reference evidence="1 2" key="2">
    <citation type="journal article" date="2016" name="Science">
        <title>A bacterium that degrades and assimilates poly(ethylene terephthalate).</title>
        <authorList>
            <person name="Yoshida S."/>
            <person name="Hiraga K."/>
            <person name="Takehana T."/>
            <person name="Taniguchi I."/>
            <person name="Yamaji H."/>
            <person name="Maeda Y."/>
            <person name="Toyohara K."/>
            <person name="Miyamoto K."/>
            <person name="Kimura Y."/>
            <person name="Oda K."/>
        </authorList>
    </citation>
    <scope>NUCLEOTIDE SEQUENCE [LARGE SCALE GENOMIC DNA]</scope>
    <source>
        <strain evidence="2">NBRC 110686 / TISTR 2288 / 201-F6</strain>
    </source>
</reference>
<proteinExistence type="predicted"/>
<evidence type="ECO:0000313" key="2">
    <source>
        <dbReference type="Proteomes" id="UP000037660"/>
    </source>
</evidence>
<gene>
    <name evidence="1" type="ORF">ISF6_5365</name>
</gene>
<protein>
    <submittedName>
        <fullName evidence="1">Uncharacterized protein</fullName>
    </submittedName>
</protein>
<name>A0A0K8NW96_PISS1</name>
<accession>A0A0K8NW96</accession>
<reference evidence="2" key="1">
    <citation type="submission" date="2015-07" db="EMBL/GenBank/DDBJ databases">
        <title>Discovery of a poly(ethylene terephthalate assimilation.</title>
        <authorList>
            <person name="Yoshida S."/>
            <person name="Hiraga K."/>
            <person name="Takehana T."/>
            <person name="Taniguchi I."/>
            <person name="Yamaji H."/>
            <person name="Maeda Y."/>
            <person name="Toyohara K."/>
            <person name="Miyamoto K."/>
            <person name="Kimura Y."/>
            <person name="Oda K."/>
        </authorList>
    </citation>
    <scope>NUCLEOTIDE SEQUENCE [LARGE SCALE GENOMIC DNA]</scope>
    <source>
        <strain evidence="2">NBRC 110686 / TISTR 2288 / 201-F6</strain>
    </source>
</reference>
<dbReference type="Proteomes" id="UP000037660">
    <property type="component" value="Unassembled WGS sequence"/>
</dbReference>
<dbReference type="RefSeq" id="WP_054018782.1">
    <property type="nucleotide sequence ID" value="NZ_BBYR01000009.1"/>
</dbReference>
<dbReference type="AlphaFoldDB" id="A0A0K8NW96"/>
<dbReference type="EMBL" id="BBYR01000009">
    <property type="protein sequence ID" value="GAP34657.1"/>
    <property type="molecule type" value="Genomic_DNA"/>
</dbReference>